<dbReference type="GO" id="GO:0008643">
    <property type="term" value="P:carbohydrate transport"/>
    <property type="evidence" value="ECO:0007669"/>
    <property type="project" value="InterPro"/>
</dbReference>
<dbReference type="SUPFAM" id="SSF103473">
    <property type="entry name" value="MFS general substrate transporter"/>
    <property type="match status" value="1"/>
</dbReference>
<feature type="transmembrane region" description="Helical" evidence="7">
    <location>
        <begin position="163"/>
        <end position="183"/>
    </location>
</feature>
<dbReference type="Pfam" id="PF13347">
    <property type="entry name" value="MFS_2"/>
    <property type="match status" value="1"/>
</dbReference>
<dbReference type="STRING" id="82801.SAMN04488506_1576"/>
<dbReference type="GO" id="GO:0015293">
    <property type="term" value="F:symporter activity"/>
    <property type="evidence" value="ECO:0007669"/>
    <property type="project" value="InterPro"/>
</dbReference>
<organism evidence="8 9">
    <name type="scientific">Desemzia incerta</name>
    <dbReference type="NCBI Taxonomy" id="82801"/>
    <lineage>
        <taxon>Bacteria</taxon>
        <taxon>Bacillati</taxon>
        <taxon>Bacillota</taxon>
        <taxon>Bacilli</taxon>
        <taxon>Lactobacillales</taxon>
        <taxon>Carnobacteriaceae</taxon>
        <taxon>Desemzia</taxon>
    </lineage>
</organism>
<dbReference type="PANTHER" id="PTHR11328">
    <property type="entry name" value="MAJOR FACILITATOR SUPERFAMILY DOMAIN-CONTAINING PROTEIN"/>
    <property type="match status" value="1"/>
</dbReference>
<evidence type="ECO:0000256" key="7">
    <source>
        <dbReference type="SAM" id="Phobius"/>
    </source>
</evidence>
<dbReference type="GO" id="GO:0005886">
    <property type="term" value="C:plasma membrane"/>
    <property type="evidence" value="ECO:0007669"/>
    <property type="project" value="UniProtKB-SubCell"/>
</dbReference>
<dbReference type="PROSITE" id="PS00872">
    <property type="entry name" value="NA_GALACTOSIDE_SYMP"/>
    <property type="match status" value="1"/>
</dbReference>
<keyword evidence="5 7" id="KW-1133">Transmembrane helix</keyword>
<keyword evidence="2" id="KW-0813">Transport</keyword>
<feature type="transmembrane region" description="Helical" evidence="7">
    <location>
        <begin position="266"/>
        <end position="285"/>
    </location>
</feature>
<dbReference type="AlphaFoldDB" id="A0A1I5XRU9"/>
<keyword evidence="4 7" id="KW-0812">Transmembrane</keyword>
<dbReference type="Proteomes" id="UP000199136">
    <property type="component" value="Unassembled WGS sequence"/>
</dbReference>
<feature type="transmembrane region" description="Helical" evidence="7">
    <location>
        <begin position="100"/>
        <end position="120"/>
    </location>
</feature>
<feature type="transmembrane region" description="Helical" evidence="7">
    <location>
        <begin position="203"/>
        <end position="222"/>
    </location>
</feature>
<reference evidence="8 9" key="1">
    <citation type="submission" date="2016-10" db="EMBL/GenBank/DDBJ databases">
        <authorList>
            <person name="de Groot N.N."/>
        </authorList>
    </citation>
    <scope>NUCLEOTIDE SEQUENCE [LARGE SCALE GENOMIC DNA]</scope>
    <source>
        <strain evidence="8 9">DSM 20581</strain>
    </source>
</reference>
<dbReference type="InterPro" id="IPR018043">
    <property type="entry name" value="Na/Gal_symport_CS"/>
</dbReference>
<keyword evidence="6 7" id="KW-0472">Membrane</keyword>
<feature type="transmembrane region" description="Helical" evidence="7">
    <location>
        <begin position="40"/>
        <end position="63"/>
    </location>
</feature>
<evidence type="ECO:0000313" key="9">
    <source>
        <dbReference type="Proteomes" id="UP000199136"/>
    </source>
</evidence>
<evidence type="ECO:0000256" key="2">
    <source>
        <dbReference type="ARBA" id="ARBA00022448"/>
    </source>
</evidence>
<evidence type="ECO:0000256" key="5">
    <source>
        <dbReference type="ARBA" id="ARBA00022989"/>
    </source>
</evidence>
<keyword evidence="3" id="KW-1003">Cell membrane</keyword>
<dbReference type="GO" id="GO:0006814">
    <property type="term" value="P:sodium ion transport"/>
    <property type="evidence" value="ECO:0007669"/>
    <property type="project" value="InterPro"/>
</dbReference>
<sequence length="435" mass="48080">MEKVIDVHPDNLATKRPSSYRTAKTWQIGAFALNNTATNIFMFLMTFVSYYATGIVGLGTVLVSTLITGSRLWDGITDPIVGLWIDKTDGKLGKFRPFMIAGYVVMTITVLLIFFTNHLVPQNVRLIYFVLLYAIYIVGYTFQTACTKSGQTVLTNDPNQRPLFSTFDLSYTSLFFAGAAIYISNYLEPKHGGFNIDFFSEFVLTVVLAAGLLTLLATIGIWKHDKTENFGTGGKQEKIGLKDMFAILKGNRPLQMLIVAAATDKLALTVANNSIVMVLLFGVVIGDYGLYGQMSAYTMIPSLLIIQVGTRYARKLGSKQALVVSTWACIIVYSALFVLLWLGDPSTISFSNMSFMTIAFLVLFILGNGVRTVAGGIVIPMIPDITDYETYKTGRYAPGVMGTIFSFVDKMISSFGQSQMNRHCMKKVHENILSR</sequence>
<dbReference type="Gene3D" id="1.20.1250.20">
    <property type="entry name" value="MFS general substrate transporter like domains"/>
    <property type="match status" value="1"/>
</dbReference>
<protein>
    <submittedName>
        <fullName evidence="8">Na+/melibiose symporter</fullName>
    </submittedName>
</protein>
<dbReference type="InterPro" id="IPR036259">
    <property type="entry name" value="MFS_trans_sf"/>
</dbReference>
<gene>
    <name evidence="8" type="ORF">SAMN04488506_1576</name>
</gene>
<dbReference type="OrthoDB" id="9764596at2"/>
<evidence type="ECO:0000256" key="1">
    <source>
        <dbReference type="ARBA" id="ARBA00004651"/>
    </source>
</evidence>
<feature type="transmembrane region" description="Helical" evidence="7">
    <location>
        <begin position="321"/>
        <end position="342"/>
    </location>
</feature>
<evidence type="ECO:0000256" key="3">
    <source>
        <dbReference type="ARBA" id="ARBA00022475"/>
    </source>
</evidence>
<evidence type="ECO:0000256" key="6">
    <source>
        <dbReference type="ARBA" id="ARBA00023136"/>
    </source>
</evidence>
<evidence type="ECO:0000313" key="8">
    <source>
        <dbReference type="EMBL" id="SFQ34536.1"/>
    </source>
</evidence>
<dbReference type="PANTHER" id="PTHR11328:SF24">
    <property type="entry name" value="MAJOR FACILITATOR SUPERFAMILY (MFS) PROFILE DOMAIN-CONTAINING PROTEIN"/>
    <property type="match status" value="1"/>
</dbReference>
<keyword evidence="9" id="KW-1185">Reference proteome</keyword>
<proteinExistence type="predicted"/>
<name>A0A1I5XRU9_9LACT</name>
<dbReference type="RefSeq" id="WP_092480608.1">
    <property type="nucleotide sequence ID" value="NZ_FOXW01000005.1"/>
</dbReference>
<comment type="subcellular location">
    <subcellularLocation>
        <location evidence="1">Cell membrane</location>
        <topology evidence="1">Multi-pass membrane protein</topology>
    </subcellularLocation>
</comment>
<dbReference type="InterPro" id="IPR039672">
    <property type="entry name" value="MFS_2"/>
</dbReference>
<feature type="transmembrane region" description="Helical" evidence="7">
    <location>
        <begin position="126"/>
        <end position="142"/>
    </location>
</feature>
<accession>A0A1I5XRU9</accession>
<evidence type="ECO:0000256" key="4">
    <source>
        <dbReference type="ARBA" id="ARBA00022692"/>
    </source>
</evidence>
<dbReference type="EMBL" id="FOXW01000005">
    <property type="protein sequence ID" value="SFQ34536.1"/>
    <property type="molecule type" value="Genomic_DNA"/>
</dbReference>